<evidence type="ECO:0000313" key="4">
    <source>
        <dbReference type="Proteomes" id="UP000184089"/>
    </source>
</evidence>
<dbReference type="Pfam" id="PF07456">
    <property type="entry name" value="Hpre_diP_synt_I"/>
    <property type="match status" value="1"/>
</dbReference>
<evidence type="ECO:0000256" key="1">
    <source>
        <dbReference type="SAM" id="Phobius"/>
    </source>
</evidence>
<proteinExistence type="predicted"/>
<organism evidence="3 4">
    <name type="scientific">Bittarella massiliensis</name>
    <name type="common">ex Durand et al. 2017</name>
    <dbReference type="NCBI Taxonomy" id="1720313"/>
    <lineage>
        <taxon>Bacteria</taxon>
        <taxon>Bacillati</taxon>
        <taxon>Bacillota</taxon>
        <taxon>Clostridia</taxon>
        <taxon>Eubacteriales</taxon>
        <taxon>Oscillospiraceae</taxon>
        <taxon>Bittarella (ex Durand et al. 2017)</taxon>
    </lineage>
</organism>
<comment type="caution">
    <text evidence="3">The sequence shown here is derived from an EMBL/GenBank/DDBJ whole genome shotgun (WGS) entry which is preliminary data.</text>
</comment>
<evidence type="ECO:0000313" key="2">
    <source>
        <dbReference type="EMBL" id="MZL70108.1"/>
    </source>
</evidence>
<dbReference type="EMBL" id="WWVX01000007">
    <property type="protein sequence ID" value="MZL70108.1"/>
    <property type="molecule type" value="Genomic_DNA"/>
</dbReference>
<feature type="transmembrane region" description="Helical" evidence="1">
    <location>
        <begin position="140"/>
        <end position="164"/>
    </location>
</feature>
<sequence length="181" mass="19335">MHQKTRRIALLGLLFAVSLVLSFLEGLIPPLPAMPPGVKLGLANIVVMYSLLCLDFRSALTLTALKGLSAFLMRGAISACMSLAGSLVSVLAMEGVVLFSRAAKKGRKVDFLTLAMTGSIGHNLGQIGMSVLLLKTTVAFYYLPVLLISGVVMGVVTGSTLRVVMPHIQRLQLRGENGRRQ</sequence>
<dbReference type="Proteomes" id="UP000184089">
    <property type="component" value="Unassembled WGS sequence"/>
</dbReference>
<dbReference type="Gene3D" id="1.10.1760.20">
    <property type="match status" value="1"/>
</dbReference>
<name>A0AAQ1RVE5_9FIRM</name>
<evidence type="ECO:0000313" key="5">
    <source>
        <dbReference type="Proteomes" id="UP000474718"/>
    </source>
</evidence>
<dbReference type="RefSeq" id="WP_021661253.1">
    <property type="nucleotide sequence ID" value="NZ_FQVY01000001.1"/>
</dbReference>
<dbReference type="EMBL" id="FQVY01000001">
    <property type="protein sequence ID" value="SHF82492.1"/>
    <property type="molecule type" value="Genomic_DNA"/>
</dbReference>
<evidence type="ECO:0000313" key="3">
    <source>
        <dbReference type="EMBL" id="SHF82492.1"/>
    </source>
</evidence>
<dbReference type="AlphaFoldDB" id="A0AAQ1RVE5"/>
<dbReference type="InterPro" id="IPR014535">
    <property type="entry name" value="Hpre_diP_synt_I"/>
</dbReference>
<gene>
    <name evidence="2" type="ORF">GT747_10120</name>
    <name evidence="3" type="ORF">SAMN05444424_0818</name>
</gene>
<reference evidence="2 5" key="3">
    <citation type="journal article" date="2019" name="Nat. Med.">
        <title>A library of human gut bacterial isolates paired with longitudinal multiomics data enables mechanistic microbiome research.</title>
        <authorList>
            <person name="Poyet M."/>
            <person name="Groussin M."/>
            <person name="Gibbons S.M."/>
            <person name="Avila-Pacheco J."/>
            <person name="Jiang X."/>
            <person name="Kearney S.M."/>
            <person name="Perrotta A.R."/>
            <person name="Berdy B."/>
            <person name="Zhao S."/>
            <person name="Lieberman T.D."/>
            <person name="Swanson P.K."/>
            <person name="Smith M."/>
            <person name="Roesemann S."/>
            <person name="Alexander J.E."/>
            <person name="Rich S.A."/>
            <person name="Livny J."/>
            <person name="Vlamakis H."/>
            <person name="Clish C."/>
            <person name="Bullock K."/>
            <person name="Deik A."/>
            <person name="Scott J."/>
            <person name="Pierce K.A."/>
            <person name="Xavier R.J."/>
            <person name="Alm E.J."/>
        </authorList>
    </citation>
    <scope>NUCLEOTIDE SEQUENCE [LARGE SCALE GENOMIC DNA]</scope>
    <source>
        <strain evidence="2 5">BIOML-A2</strain>
    </source>
</reference>
<keyword evidence="1" id="KW-0472">Membrane</keyword>
<protein>
    <submittedName>
        <fullName evidence="3">Heptaprenyl diphosphate synthase</fullName>
    </submittedName>
</protein>
<reference evidence="3" key="2">
    <citation type="submission" date="2016-11" db="EMBL/GenBank/DDBJ databases">
        <authorList>
            <person name="Varghese N."/>
            <person name="Submissions S."/>
        </authorList>
    </citation>
    <scope>NUCLEOTIDE SEQUENCE</scope>
    <source>
        <strain evidence="3">DSM 4029</strain>
    </source>
</reference>
<accession>A0AAQ1RVE5</accession>
<keyword evidence="1" id="KW-0812">Transmembrane</keyword>
<feature type="transmembrane region" description="Helical" evidence="1">
    <location>
        <begin position="76"/>
        <end position="99"/>
    </location>
</feature>
<keyword evidence="1" id="KW-1133">Transmembrane helix</keyword>
<feature type="transmembrane region" description="Helical" evidence="1">
    <location>
        <begin position="111"/>
        <end position="134"/>
    </location>
</feature>
<dbReference type="PIRSF" id="PIRSF027391">
    <property type="entry name" value="Hpre_diP_synt_I"/>
    <property type="match status" value="1"/>
</dbReference>
<keyword evidence="5" id="KW-1185">Reference proteome</keyword>
<dbReference type="Proteomes" id="UP000474718">
    <property type="component" value="Unassembled WGS sequence"/>
</dbReference>
<reference evidence="4" key="1">
    <citation type="submission" date="2016-11" db="EMBL/GenBank/DDBJ databases">
        <authorList>
            <person name="Jaros S."/>
            <person name="Januszkiewicz K."/>
            <person name="Wedrychowicz H."/>
        </authorList>
    </citation>
    <scope>NUCLEOTIDE SEQUENCE [LARGE SCALE GENOMIC DNA]</scope>
    <source>
        <strain evidence="4">DSM 4029</strain>
    </source>
</reference>
<dbReference type="InterPro" id="IPR010898">
    <property type="entry name" value="Hpre_diP_synth_I"/>
</dbReference>